<dbReference type="PANTHER" id="PTHR23121:SF10">
    <property type="entry name" value="MAJOR FACILITATOR SUPERFAMILY DOMAIN-CONTAINING PROTEIN 4A"/>
    <property type="match status" value="1"/>
</dbReference>
<dbReference type="Gene3D" id="1.20.1250.20">
    <property type="entry name" value="MFS general substrate transporter like domains"/>
    <property type="match status" value="1"/>
</dbReference>
<name>A0AA39ID89_9BILA</name>
<keyword evidence="7" id="KW-1185">Reference proteome</keyword>
<feature type="transmembrane region" description="Helical" evidence="5">
    <location>
        <begin position="132"/>
        <end position="158"/>
    </location>
</feature>
<feature type="transmembrane region" description="Helical" evidence="5">
    <location>
        <begin position="335"/>
        <end position="355"/>
    </location>
</feature>
<evidence type="ECO:0000256" key="4">
    <source>
        <dbReference type="SAM" id="MobiDB-lite"/>
    </source>
</evidence>
<keyword evidence="1 5" id="KW-0812">Transmembrane</keyword>
<feature type="transmembrane region" description="Helical" evidence="5">
    <location>
        <begin position="389"/>
        <end position="411"/>
    </location>
</feature>
<dbReference type="Proteomes" id="UP001175271">
    <property type="component" value="Unassembled WGS sequence"/>
</dbReference>
<feature type="transmembrane region" description="Helical" evidence="5">
    <location>
        <begin position="165"/>
        <end position="184"/>
    </location>
</feature>
<evidence type="ECO:0000256" key="3">
    <source>
        <dbReference type="ARBA" id="ARBA00023136"/>
    </source>
</evidence>
<feature type="transmembrane region" description="Helical" evidence="5">
    <location>
        <begin position="223"/>
        <end position="240"/>
    </location>
</feature>
<evidence type="ECO:0000313" key="6">
    <source>
        <dbReference type="EMBL" id="KAK0422256.1"/>
    </source>
</evidence>
<dbReference type="AlphaFoldDB" id="A0AA39ID89"/>
<evidence type="ECO:0000256" key="5">
    <source>
        <dbReference type="SAM" id="Phobius"/>
    </source>
</evidence>
<comment type="caution">
    <text evidence="6">The sequence shown here is derived from an EMBL/GenBank/DDBJ whole genome shotgun (WGS) entry which is preliminary data.</text>
</comment>
<keyword evidence="2 5" id="KW-1133">Transmembrane helix</keyword>
<sequence>MDEFIFPSDFITTTNDIFVYWCLIKIHKLDNPPRDVDDDSSSSPLQRKLMLNNMLRCHIESKDESYVMPLTMDVPRNDERVSEALEEHVYNMLCLTGKSVEKFPETNCVVACYVTMSCCLVLISQLTMHPIIMLAIAVFGCASGLSQSAINIGFLRLFAKEHSSFVYILYASYALGVLAPSFFFEVGPPATDCIEMFPSSSNSTKGQIKTVTPHLRSKLPSQHVISLAAVFELLLIYAYFNSAKQNIETEDDPDPREEYEDIDQGHHKDKSTDRNVMSILILVTVTSCVANSLFVVFPYYLSSYSISVENITKSRLFVGGFVIGRLLAFAASLKIAPYFILAVSIIGCGMAICCLSIDPLNLFGCTLFGLFLSPILPTFIPYLRYYLKLNVSTVHVVITGAAFGALLYPLVVAQMIHQFGNRVFIGVNFFSVLLLVILFVGVLNIQSQMEKNQGIRRIKIQRFRAPTVKNKDEYKVIEEQSTQFEPEDENL</sequence>
<dbReference type="InterPro" id="IPR036259">
    <property type="entry name" value="MFS_trans_sf"/>
</dbReference>
<evidence type="ECO:0000256" key="2">
    <source>
        <dbReference type="ARBA" id="ARBA00022989"/>
    </source>
</evidence>
<feature type="transmembrane region" description="Helical" evidence="5">
    <location>
        <begin position="362"/>
        <end position="383"/>
    </location>
</feature>
<feature type="region of interest" description="Disordered" evidence="4">
    <location>
        <begin position="248"/>
        <end position="270"/>
    </location>
</feature>
<feature type="transmembrane region" description="Helical" evidence="5">
    <location>
        <begin position="423"/>
        <end position="443"/>
    </location>
</feature>
<dbReference type="EMBL" id="JAUCMV010000001">
    <property type="protein sequence ID" value="KAK0422256.1"/>
    <property type="molecule type" value="Genomic_DNA"/>
</dbReference>
<reference evidence="6" key="1">
    <citation type="submission" date="2023-06" db="EMBL/GenBank/DDBJ databases">
        <title>Genomic analysis of the entomopathogenic nematode Steinernema hermaphroditum.</title>
        <authorList>
            <person name="Schwarz E.M."/>
            <person name="Heppert J.K."/>
            <person name="Baniya A."/>
            <person name="Schwartz H.T."/>
            <person name="Tan C.-H."/>
            <person name="Antoshechkin I."/>
            <person name="Sternberg P.W."/>
            <person name="Goodrich-Blair H."/>
            <person name="Dillman A.R."/>
        </authorList>
    </citation>
    <scope>NUCLEOTIDE SEQUENCE</scope>
    <source>
        <strain evidence="6">PS9179</strain>
        <tissue evidence="6">Whole animal</tissue>
    </source>
</reference>
<evidence type="ECO:0000313" key="7">
    <source>
        <dbReference type="Proteomes" id="UP001175271"/>
    </source>
</evidence>
<accession>A0AA39ID89</accession>
<proteinExistence type="predicted"/>
<keyword evidence="3 5" id="KW-0472">Membrane</keyword>
<evidence type="ECO:0000256" key="1">
    <source>
        <dbReference type="ARBA" id="ARBA00022692"/>
    </source>
</evidence>
<protein>
    <submittedName>
        <fullName evidence="6">Uncharacterized protein</fullName>
    </submittedName>
</protein>
<gene>
    <name evidence="6" type="ORF">QR680_007466</name>
</gene>
<feature type="compositionally biased region" description="Acidic residues" evidence="4">
    <location>
        <begin position="248"/>
        <end position="262"/>
    </location>
</feature>
<organism evidence="6 7">
    <name type="scientific">Steinernema hermaphroditum</name>
    <dbReference type="NCBI Taxonomy" id="289476"/>
    <lineage>
        <taxon>Eukaryota</taxon>
        <taxon>Metazoa</taxon>
        <taxon>Ecdysozoa</taxon>
        <taxon>Nematoda</taxon>
        <taxon>Chromadorea</taxon>
        <taxon>Rhabditida</taxon>
        <taxon>Tylenchina</taxon>
        <taxon>Panagrolaimomorpha</taxon>
        <taxon>Strongyloidoidea</taxon>
        <taxon>Steinernematidae</taxon>
        <taxon>Steinernema</taxon>
    </lineage>
</organism>
<dbReference type="PANTHER" id="PTHR23121">
    <property type="entry name" value="SODIUM-DEPENDENT GLUCOSE TRANSPORTER 1"/>
    <property type="match status" value="1"/>
</dbReference>
<dbReference type="SUPFAM" id="SSF103473">
    <property type="entry name" value="MFS general substrate transporter"/>
    <property type="match status" value="1"/>
</dbReference>
<feature type="transmembrane region" description="Helical" evidence="5">
    <location>
        <begin position="276"/>
        <end position="301"/>
    </location>
</feature>